<dbReference type="HOGENOM" id="CLU_057943_3_2_1"/>
<dbReference type="GO" id="GO:0009507">
    <property type="term" value="C:chloroplast"/>
    <property type="evidence" value="ECO:0007669"/>
    <property type="project" value="UniProtKB-SubCell"/>
</dbReference>
<keyword evidence="2" id="KW-0150">Chloroplast</keyword>
<organism evidence="7 8">
    <name type="scientific">Emiliania huxleyi (strain CCMP1516)</name>
    <dbReference type="NCBI Taxonomy" id="280463"/>
    <lineage>
        <taxon>Eukaryota</taxon>
        <taxon>Haptista</taxon>
        <taxon>Haptophyta</taxon>
        <taxon>Prymnesiophyceae</taxon>
        <taxon>Isochrysidales</taxon>
        <taxon>Noelaerhabdaceae</taxon>
        <taxon>Emiliania</taxon>
    </lineage>
</organism>
<dbReference type="SUPFAM" id="SSF103511">
    <property type="entry name" value="Chlorophyll a-b binding protein"/>
    <property type="match status" value="1"/>
</dbReference>
<dbReference type="GO" id="GO:0009765">
    <property type="term" value="P:photosynthesis, light harvesting"/>
    <property type="evidence" value="ECO:0007669"/>
    <property type="project" value="InterPro"/>
</dbReference>
<feature type="binding site" evidence="5">
    <location>
        <position position="171"/>
    </location>
    <ligand>
        <name>chlorophyll a</name>
        <dbReference type="ChEBI" id="CHEBI:58416"/>
        <label>1</label>
    </ligand>
</feature>
<keyword evidence="5" id="KW-0148">Chlorophyll</keyword>
<feature type="binding site" evidence="5">
    <location>
        <position position="173"/>
    </location>
    <ligand>
        <name>chlorophyll a</name>
        <dbReference type="ChEBI" id="CHEBI:58416"/>
        <label>1</label>
    </ligand>
</feature>
<feature type="binding site" description="axial binding residue" evidence="5">
    <location>
        <position position="61"/>
    </location>
    <ligand>
        <name>chlorophyll b</name>
        <dbReference type="ChEBI" id="CHEBI:61721"/>
        <label>1</label>
    </ligand>
    <ligandPart>
        <name>Mg</name>
        <dbReference type="ChEBI" id="CHEBI:25107"/>
    </ligandPart>
</feature>
<dbReference type="InterPro" id="IPR022796">
    <property type="entry name" value="Chloroa_b-bind"/>
</dbReference>
<evidence type="ECO:0000256" key="3">
    <source>
        <dbReference type="ARBA" id="ARBA00022531"/>
    </source>
</evidence>
<feature type="chain" id="PRO_5044224049" description="Light harvesting protein" evidence="6">
    <location>
        <begin position="19"/>
        <end position="217"/>
    </location>
</feature>
<evidence type="ECO:0000313" key="7">
    <source>
        <dbReference type="EnsemblProtists" id="EOD07089"/>
    </source>
</evidence>
<evidence type="ECO:0000256" key="6">
    <source>
        <dbReference type="SAM" id="SignalP"/>
    </source>
</evidence>
<dbReference type="AlphaFoldDB" id="A0A0D3I754"/>
<keyword evidence="8" id="KW-1185">Reference proteome</keyword>
<feature type="binding site" evidence="5">
    <location>
        <position position="167"/>
    </location>
    <ligand>
        <name>chlorophyll a</name>
        <dbReference type="ChEBI" id="CHEBI:58416"/>
        <label>1</label>
    </ligand>
</feature>
<dbReference type="PaxDb" id="2903-EOD07089"/>
<evidence type="ECO:0000313" key="8">
    <source>
        <dbReference type="Proteomes" id="UP000013827"/>
    </source>
</evidence>
<dbReference type="KEGG" id="ehx:EMIHUDRAFT_414772"/>
<accession>A0A0D3I754</accession>
<dbReference type="GO" id="GO:0016168">
    <property type="term" value="F:chlorophyll binding"/>
    <property type="evidence" value="ECO:0007669"/>
    <property type="project" value="UniProtKB-KW"/>
</dbReference>
<dbReference type="GO" id="GO:0016020">
    <property type="term" value="C:membrane"/>
    <property type="evidence" value="ECO:0007669"/>
    <property type="project" value="InterPro"/>
</dbReference>
<dbReference type="Gene3D" id="1.10.3460.10">
    <property type="entry name" value="Chlorophyll a/b binding protein domain"/>
    <property type="match status" value="1"/>
</dbReference>
<evidence type="ECO:0008006" key="9">
    <source>
        <dbReference type="Google" id="ProtNLM"/>
    </source>
</evidence>
<name>A0A0D3I754_EMIH1</name>
<evidence type="ECO:0000256" key="2">
    <source>
        <dbReference type="ARBA" id="ARBA00022528"/>
    </source>
</evidence>
<protein>
    <recommendedName>
        <fullName evidence="9">Light harvesting protein</fullName>
    </recommendedName>
</protein>
<proteinExistence type="predicted"/>
<sequence>MLALSSTAALSFAGPGLAGVSSRAGGAAMVAKSKAIPFLDAPPALDGTMAGDKGFDPLLLSNVVPIQWAREAELKHARICMLAVVGWVTVDLGFTVPYAPQVSSLAAHDAAVDKGVFLGLLIPIALVEVLAGIPKCFQIMNEPDASPGGDYKFDPLGIGASAEMQEKEISNGRLAMLAFSGIVTQAALTQGPFPYTYNGVEDLVPPMQSVQGALSIL</sequence>
<dbReference type="PANTHER" id="PTHR21649">
    <property type="entry name" value="CHLOROPHYLL A/B BINDING PROTEIN"/>
    <property type="match status" value="1"/>
</dbReference>
<dbReference type="EnsemblProtists" id="EOD07089">
    <property type="protein sequence ID" value="EOD07089"/>
    <property type="gene ID" value="EMIHUDRAFT_414772"/>
</dbReference>
<reference evidence="8" key="1">
    <citation type="journal article" date="2013" name="Nature">
        <title>Pan genome of the phytoplankton Emiliania underpins its global distribution.</title>
        <authorList>
            <person name="Read B.A."/>
            <person name="Kegel J."/>
            <person name="Klute M.J."/>
            <person name="Kuo A."/>
            <person name="Lefebvre S.C."/>
            <person name="Maumus F."/>
            <person name="Mayer C."/>
            <person name="Miller J."/>
            <person name="Monier A."/>
            <person name="Salamov A."/>
            <person name="Young J."/>
            <person name="Aguilar M."/>
            <person name="Claverie J.M."/>
            <person name="Frickenhaus S."/>
            <person name="Gonzalez K."/>
            <person name="Herman E.K."/>
            <person name="Lin Y.C."/>
            <person name="Napier J."/>
            <person name="Ogata H."/>
            <person name="Sarno A.F."/>
            <person name="Shmutz J."/>
            <person name="Schroeder D."/>
            <person name="de Vargas C."/>
            <person name="Verret F."/>
            <person name="von Dassow P."/>
            <person name="Valentin K."/>
            <person name="Van de Peer Y."/>
            <person name="Wheeler G."/>
            <person name="Dacks J.B."/>
            <person name="Delwiche C.F."/>
            <person name="Dyhrman S.T."/>
            <person name="Glockner G."/>
            <person name="John U."/>
            <person name="Richards T."/>
            <person name="Worden A.Z."/>
            <person name="Zhang X."/>
            <person name="Grigoriev I.V."/>
            <person name="Allen A.E."/>
            <person name="Bidle K."/>
            <person name="Borodovsky M."/>
            <person name="Bowler C."/>
            <person name="Brownlee C."/>
            <person name="Cock J.M."/>
            <person name="Elias M."/>
            <person name="Gladyshev V.N."/>
            <person name="Groth M."/>
            <person name="Guda C."/>
            <person name="Hadaegh A."/>
            <person name="Iglesias-Rodriguez M.D."/>
            <person name="Jenkins J."/>
            <person name="Jones B.M."/>
            <person name="Lawson T."/>
            <person name="Leese F."/>
            <person name="Lindquist E."/>
            <person name="Lobanov A."/>
            <person name="Lomsadze A."/>
            <person name="Malik S.B."/>
            <person name="Marsh M.E."/>
            <person name="Mackinder L."/>
            <person name="Mock T."/>
            <person name="Mueller-Roeber B."/>
            <person name="Pagarete A."/>
            <person name="Parker M."/>
            <person name="Probert I."/>
            <person name="Quesneville H."/>
            <person name="Raines C."/>
            <person name="Rensing S.A."/>
            <person name="Riano-Pachon D.M."/>
            <person name="Richier S."/>
            <person name="Rokitta S."/>
            <person name="Shiraiwa Y."/>
            <person name="Soanes D.M."/>
            <person name="van der Giezen M."/>
            <person name="Wahlund T.M."/>
            <person name="Williams B."/>
            <person name="Wilson W."/>
            <person name="Wolfe G."/>
            <person name="Wurch L.L."/>
        </authorList>
    </citation>
    <scope>NUCLEOTIDE SEQUENCE</scope>
</reference>
<feature type="binding site" evidence="5">
    <location>
        <position position="185"/>
    </location>
    <ligand>
        <name>chlorophyll b</name>
        <dbReference type="ChEBI" id="CHEBI:61721"/>
        <label>2</label>
    </ligand>
</feature>
<dbReference type="Pfam" id="PF00504">
    <property type="entry name" value="Chloroa_b-bind"/>
    <property type="match status" value="1"/>
</dbReference>
<feature type="signal peptide" evidence="6">
    <location>
        <begin position="1"/>
        <end position="18"/>
    </location>
</feature>
<evidence type="ECO:0000256" key="4">
    <source>
        <dbReference type="ARBA" id="ARBA00022640"/>
    </source>
</evidence>
<keyword evidence="6" id="KW-0732">Signal</keyword>
<dbReference type="Proteomes" id="UP000013827">
    <property type="component" value="Unassembled WGS sequence"/>
</dbReference>
<feature type="binding site" evidence="5">
    <location>
        <position position="73"/>
    </location>
    <ligand>
        <name>chlorophyll a</name>
        <dbReference type="ChEBI" id="CHEBI:58416"/>
        <label>1</label>
    </ligand>
</feature>
<feature type="binding site" evidence="5">
    <location>
        <position position="76"/>
    </location>
    <ligand>
        <name>chlorophyll a</name>
        <dbReference type="ChEBI" id="CHEBI:58416"/>
        <label>1</label>
    </ligand>
</feature>
<dbReference type="InterPro" id="IPR001344">
    <property type="entry name" value="Chloro_AB-bd_pln"/>
</dbReference>
<keyword evidence="3" id="KW-0602">Photosynthesis</keyword>
<dbReference type="OMA" id="TAVGCLH"/>
<reference evidence="7" key="2">
    <citation type="submission" date="2024-10" db="UniProtKB">
        <authorList>
            <consortium name="EnsemblProtists"/>
        </authorList>
    </citation>
    <scope>IDENTIFICATION</scope>
</reference>
<keyword evidence="4" id="KW-0934">Plastid</keyword>
<feature type="binding site" evidence="5">
    <location>
        <position position="168"/>
    </location>
    <ligand>
        <name>chlorophyll b</name>
        <dbReference type="ChEBI" id="CHEBI:61721"/>
        <label>4</label>
    </ligand>
</feature>
<evidence type="ECO:0000256" key="5">
    <source>
        <dbReference type="PIRSR" id="PIRSR601344-1"/>
    </source>
</evidence>
<feature type="binding site" description="axial binding residue" evidence="5">
    <location>
        <position position="78"/>
    </location>
    <ligand>
        <name>chlorophyll b</name>
        <dbReference type="ChEBI" id="CHEBI:61721"/>
        <label>1</label>
    </ligand>
    <ligandPart>
        <name>Mg</name>
        <dbReference type="ChEBI" id="CHEBI:25107"/>
    </ligandPart>
</feature>
<dbReference type="RefSeq" id="XP_005759518.1">
    <property type="nucleotide sequence ID" value="XM_005759461.1"/>
</dbReference>
<comment type="subcellular location">
    <subcellularLocation>
        <location evidence="1">Plastid</location>
        <location evidence="1">Chloroplast</location>
    </subcellularLocation>
</comment>
<evidence type="ECO:0000256" key="1">
    <source>
        <dbReference type="ARBA" id="ARBA00004229"/>
    </source>
</evidence>
<dbReference type="GeneID" id="17253284"/>
<dbReference type="STRING" id="2903.R1DEA6"/>
<keyword evidence="5" id="KW-0157">Chromophore</keyword>